<keyword evidence="2" id="KW-0238">DNA-binding</keyword>
<dbReference type="STRING" id="247156.NFA_680"/>
<feature type="domain" description="HTH cro/C1-type" evidence="1">
    <location>
        <begin position="9"/>
        <end position="63"/>
    </location>
</feature>
<dbReference type="PROSITE" id="PS50943">
    <property type="entry name" value="HTH_CROC1"/>
    <property type="match status" value="1"/>
</dbReference>
<evidence type="ECO:0000313" key="3">
    <source>
        <dbReference type="Proteomes" id="UP000006820"/>
    </source>
</evidence>
<dbReference type="GO" id="GO:0003677">
    <property type="term" value="F:DNA binding"/>
    <property type="evidence" value="ECO:0007669"/>
    <property type="project" value="UniProtKB-KW"/>
</dbReference>
<dbReference type="KEGG" id="nfa:NFA_680"/>
<dbReference type="HOGENOM" id="CLU_1352988_0_0_11"/>
<dbReference type="SMART" id="SM00530">
    <property type="entry name" value="HTH_XRE"/>
    <property type="match status" value="1"/>
</dbReference>
<dbReference type="CDD" id="cd00093">
    <property type="entry name" value="HTH_XRE"/>
    <property type="match status" value="1"/>
</dbReference>
<dbReference type="InterPro" id="IPR010982">
    <property type="entry name" value="Lambda_DNA-bd_dom_sf"/>
</dbReference>
<dbReference type="Pfam" id="PF01381">
    <property type="entry name" value="HTH_3"/>
    <property type="match status" value="1"/>
</dbReference>
<dbReference type="InterPro" id="IPR001387">
    <property type="entry name" value="Cro/C1-type_HTH"/>
</dbReference>
<protein>
    <submittedName>
        <fullName evidence="2">Putative DNA-binding protein</fullName>
    </submittedName>
</protein>
<dbReference type="GeneID" id="61130910"/>
<sequence>MAADIGEIIRDRREALGLGQRELSERVGVTERQIGRYESGAQEPAASTCRLLARALHLSFAQLFGEVPIGLDLSGQWYAAWETSRGGTPVIDRHGLVVSHAGDHVVCTADGDYLWSGDLRIVDGSLMGTYRSTEAARQFRGSLYFTLADDTTAAVGRWTGLWADGLLGSGWGAIARDEDRAGRLLDTLINHNGPVTTWPQEG</sequence>
<proteinExistence type="predicted"/>
<name>Q5Z3T1_NOCFA</name>
<reference evidence="2 3" key="1">
    <citation type="journal article" date="2004" name="Proc. Natl. Acad. Sci. U.S.A.">
        <title>The complete genomic sequence of Nocardia farcinica IFM 10152.</title>
        <authorList>
            <person name="Ishikawa J."/>
            <person name="Yamashita A."/>
            <person name="Mikami Y."/>
            <person name="Hoshino Y."/>
            <person name="Kurita H."/>
            <person name="Hotta K."/>
            <person name="Shiba T."/>
            <person name="Hattori M."/>
        </authorList>
    </citation>
    <scope>NUCLEOTIDE SEQUENCE [LARGE SCALE GENOMIC DNA]</scope>
    <source>
        <strain evidence="2 3">IFM 10152</strain>
    </source>
</reference>
<dbReference type="EMBL" id="AP006618">
    <property type="protein sequence ID" value="BAD54910.1"/>
    <property type="molecule type" value="Genomic_DNA"/>
</dbReference>
<dbReference type="Proteomes" id="UP000006820">
    <property type="component" value="Chromosome"/>
</dbReference>
<evidence type="ECO:0000313" key="2">
    <source>
        <dbReference type="EMBL" id="BAD54910.1"/>
    </source>
</evidence>
<dbReference type="OrthoDB" id="7428772at2"/>
<accession>Q5Z3T1</accession>
<evidence type="ECO:0000259" key="1">
    <source>
        <dbReference type="PROSITE" id="PS50943"/>
    </source>
</evidence>
<dbReference type="eggNOG" id="COG1813">
    <property type="taxonomic scope" value="Bacteria"/>
</dbReference>
<dbReference type="AlphaFoldDB" id="Q5Z3T1"/>
<dbReference type="SUPFAM" id="SSF47413">
    <property type="entry name" value="lambda repressor-like DNA-binding domains"/>
    <property type="match status" value="1"/>
</dbReference>
<keyword evidence="3" id="KW-1185">Reference proteome</keyword>
<dbReference type="Gene3D" id="1.10.260.40">
    <property type="entry name" value="lambda repressor-like DNA-binding domains"/>
    <property type="match status" value="1"/>
</dbReference>
<organism evidence="2 3">
    <name type="scientific">Nocardia farcinica (strain IFM 10152)</name>
    <dbReference type="NCBI Taxonomy" id="247156"/>
    <lineage>
        <taxon>Bacteria</taxon>
        <taxon>Bacillati</taxon>
        <taxon>Actinomycetota</taxon>
        <taxon>Actinomycetes</taxon>
        <taxon>Mycobacteriales</taxon>
        <taxon>Nocardiaceae</taxon>
        <taxon>Nocardia</taxon>
    </lineage>
</organism>
<gene>
    <name evidence="2" type="ordered locus">NFA_680</name>
</gene>
<dbReference type="RefSeq" id="WP_011206597.1">
    <property type="nucleotide sequence ID" value="NC_006361.1"/>
</dbReference>